<comment type="catalytic activity">
    <reaction evidence="7">
        <text>L-aspartate + L-glutamine + ATP + H2O = L-asparagine + L-glutamate + AMP + diphosphate + H(+)</text>
        <dbReference type="Rhea" id="RHEA:12228"/>
        <dbReference type="ChEBI" id="CHEBI:15377"/>
        <dbReference type="ChEBI" id="CHEBI:15378"/>
        <dbReference type="ChEBI" id="CHEBI:29985"/>
        <dbReference type="ChEBI" id="CHEBI:29991"/>
        <dbReference type="ChEBI" id="CHEBI:30616"/>
        <dbReference type="ChEBI" id="CHEBI:33019"/>
        <dbReference type="ChEBI" id="CHEBI:58048"/>
        <dbReference type="ChEBI" id="CHEBI:58359"/>
        <dbReference type="ChEBI" id="CHEBI:456215"/>
        <dbReference type="EC" id="6.3.5.4"/>
    </reaction>
</comment>
<dbReference type="InterPro" id="IPR006426">
    <property type="entry name" value="Asn_synth_AEB"/>
</dbReference>
<feature type="binding site" evidence="9">
    <location>
        <begin position="367"/>
        <end position="368"/>
    </location>
    <ligand>
        <name>ATP</name>
        <dbReference type="ChEBI" id="CHEBI:30616"/>
    </ligand>
</feature>
<accession>A0A7C3SIQ8</accession>
<dbReference type="InterPro" id="IPR029055">
    <property type="entry name" value="Ntn_hydrolases_N"/>
</dbReference>
<reference evidence="11" key="1">
    <citation type="journal article" date="2020" name="mSystems">
        <title>Genome- and Community-Level Interaction Insights into Carbon Utilization and Element Cycling Functions of Hydrothermarchaeota in Hydrothermal Sediment.</title>
        <authorList>
            <person name="Zhou Z."/>
            <person name="Liu Y."/>
            <person name="Xu W."/>
            <person name="Pan J."/>
            <person name="Luo Z.H."/>
            <person name="Li M."/>
        </authorList>
    </citation>
    <scope>NUCLEOTIDE SEQUENCE [LARGE SCALE GENOMIC DNA]</scope>
    <source>
        <strain evidence="11">SpSt-776</strain>
    </source>
</reference>
<evidence type="ECO:0000256" key="7">
    <source>
        <dbReference type="ARBA" id="ARBA00048741"/>
    </source>
</evidence>
<comment type="pathway">
    <text evidence="1">Amino-acid biosynthesis; L-asparagine biosynthesis; L-asparagine from L-aspartate (L-Gln route): step 1/1.</text>
</comment>
<dbReference type="CDD" id="cd00712">
    <property type="entry name" value="AsnB"/>
    <property type="match status" value="1"/>
</dbReference>
<dbReference type="EMBL" id="DTHB01000041">
    <property type="protein sequence ID" value="HGB14560.1"/>
    <property type="molecule type" value="Genomic_DNA"/>
</dbReference>
<dbReference type="PROSITE" id="PS51278">
    <property type="entry name" value="GATASE_TYPE_2"/>
    <property type="match status" value="1"/>
</dbReference>
<evidence type="ECO:0000256" key="2">
    <source>
        <dbReference type="ARBA" id="ARBA00005752"/>
    </source>
</evidence>
<dbReference type="GO" id="GO:0004066">
    <property type="term" value="F:asparagine synthase (glutamine-hydrolyzing) activity"/>
    <property type="evidence" value="ECO:0007669"/>
    <property type="project" value="UniProtKB-EC"/>
</dbReference>
<dbReference type="GO" id="GO:0005829">
    <property type="term" value="C:cytosol"/>
    <property type="evidence" value="ECO:0007669"/>
    <property type="project" value="TreeGrafter"/>
</dbReference>
<evidence type="ECO:0000313" key="11">
    <source>
        <dbReference type="EMBL" id="HGB14560.1"/>
    </source>
</evidence>
<evidence type="ECO:0000256" key="3">
    <source>
        <dbReference type="ARBA" id="ARBA00012737"/>
    </source>
</evidence>
<keyword evidence="4 9" id="KW-0547">Nucleotide-binding</keyword>
<dbReference type="CDD" id="cd01991">
    <property type="entry name" value="Asn_synthase_B_C"/>
    <property type="match status" value="1"/>
</dbReference>
<dbReference type="InterPro" id="IPR051786">
    <property type="entry name" value="ASN_synthetase/amidase"/>
</dbReference>
<evidence type="ECO:0000256" key="4">
    <source>
        <dbReference type="ARBA" id="ARBA00022741"/>
    </source>
</evidence>
<dbReference type="GO" id="GO:0006529">
    <property type="term" value="P:asparagine biosynthetic process"/>
    <property type="evidence" value="ECO:0007669"/>
    <property type="project" value="UniProtKB-KW"/>
</dbReference>
<comment type="caution">
    <text evidence="11">The sequence shown here is derived from an EMBL/GenBank/DDBJ whole genome shotgun (WGS) entry which is preliminary data.</text>
</comment>
<dbReference type="GO" id="GO:0005524">
    <property type="term" value="F:ATP binding"/>
    <property type="evidence" value="ECO:0007669"/>
    <property type="project" value="UniProtKB-KW"/>
</dbReference>
<dbReference type="PANTHER" id="PTHR43284">
    <property type="entry name" value="ASPARAGINE SYNTHETASE (GLUTAMINE-HYDROLYZING)"/>
    <property type="match status" value="1"/>
</dbReference>
<proteinExistence type="inferred from homology"/>
<dbReference type="InterPro" id="IPR017932">
    <property type="entry name" value="GATase_2_dom"/>
</dbReference>
<keyword evidence="5 9" id="KW-0067">ATP-binding</keyword>
<evidence type="ECO:0000256" key="1">
    <source>
        <dbReference type="ARBA" id="ARBA00005187"/>
    </source>
</evidence>
<feature type="binding site" evidence="9">
    <location>
        <position position="295"/>
    </location>
    <ligand>
        <name>ATP</name>
        <dbReference type="ChEBI" id="CHEBI:30616"/>
    </ligand>
</feature>
<evidence type="ECO:0000256" key="6">
    <source>
        <dbReference type="ARBA" id="ARBA00022962"/>
    </source>
</evidence>
<dbReference type="NCBIfam" id="TIGR01536">
    <property type="entry name" value="asn_synth_AEB"/>
    <property type="match status" value="1"/>
</dbReference>
<dbReference type="SUPFAM" id="SSF52402">
    <property type="entry name" value="Adenine nucleotide alpha hydrolases-like"/>
    <property type="match status" value="1"/>
</dbReference>
<sequence>MCGIAGIFYLGQAGSITPTAATTVALARMNQAQVHRGPDDEGLWLSADGRVALGQRRLAIIDLSPAGHQPMANEDGSIWLTYNGEIYNFQELRRELEALGHTFRSHTDTEVVLHAHEQWGVDAFPRFRGMFAFALWDGPRQTLYLVKDRFGIKPLYYYLDREKLVFASETRALAASGLFPRELNPAALIAFLLWGSVPVPLTTIKGVQSLPAGHYLVLRQGRVRLERYYDLWTDGGEPPDPCQPDNLRALLAETVGLHLISDAPLGVFLSGGIDSSSLVALAALARQDRLTTLSINFEEAEFSEEPYQRLVAEKYHTDHRVLTLTRRRFLEDLPRALAAMDQPSIDGLNTWFVSRLAREAGLKAVLSGTGGDELFCGYPHFQRAGLLTRLAALGSLFRGLDGVLPPLPGRLRKLPFLALHRNLGWYGAIRGLFTPMEVARLTGAAYGEVMAVADSLAPEPPPRSPVDLLSRYELNFYLQNQLLKDTDVMSMAHSLETRVPFLDPVLVQTVLGSPPAARVNGRVPKVLLTGALGDLLPPEIVYRPKMTFTFPFATWLRNWPSWEAALHGPLNRQAGAAILNHYHSGRLSWSRPWALLVAQTMETAAPLNAVAAIP</sequence>
<evidence type="ECO:0000256" key="9">
    <source>
        <dbReference type="PIRSR" id="PIRSR001589-2"/>
    </source>
</evidence>
<dbReference type="InterPro" id="IPR033738">
    <property type="entry name" value="AsnB_N"/>
</dbReference>
<dbReference type="Pfam" id="PF13537">
    <property type="entry name" value="GATase_7"/>
    <property type="match status" value="1"/>
</dbReference>
<comment type="similarity">
    <text evidence="2">Belongs to the asparagine synthetase family.</text>
</comment>
<dbReference type="AlphaFoldDB" id="A0A7C3SIQ8"/>
<dbReference type="EC" id="6.3.5.4" evidence="3"/>
<dbReference type="Gene3D" id="3.40.50.620">
    <property type="entry name" value="HUPs"/>
    <property type="match status" value="1"/>
</dbReference>
<keyword evidence="6 8" id="KW-0315">Glutamine amidotransferase</keyword>
<dbReference type="InterPro" id="IPR014729">
    <property type="entry name" value="Rossmann-like_a/b/a_fold"/>
</dbReference>
<protein>
    <recommendedName>
        <fullName evidence="3">asparagine synthase (glutamine-hydrolyzing)</fullName>
        <ecNumber evidence="3">6.3.5.4</ecNumber>
    </recommendedName>
</protein>
<evidence type="ECO:0000256" key="8">
    <source>
        <dbReference type="PIRSR" id="PIRSR001589-1"/>
    </source>
</evidence>
<dbReference type="InterPro" id="IPR001962">
    <property type="entry name" value="Asn_synthase"/>
</dbReference>
<dbReference type="PIRSF" id="PIRSF001589">
    <property type="entry name" value="Asn_synthetase_glu-h"/>
    <property type="match status" value="1"/>
</dbReference>
<dbReference type="Gene3D" id="3.60.20.10">
    <property type="entry name" value="Glutamine Phosphoribosylpyrophosphate, subunit 1, domain 1"/>
    <property type="match status" value="1"/>
</dbReference>
<dbReference type="SUPFAM" id="SSF56235">
    <property type="entry name" value="N-terminal nucleophile aminohydrolases (Ntn hydrolases)"/>
    <property type="match status" value="1"/>
</dbReference>
<name>A0A7C3SIQ8_9BACT</name>
<keyword evidence="8" id="KW-0028">Amino-acid biosynthesis</keyword>
<dbReference type="PANTHER" id="PTHR43284:SF1">
    <property type="entry name" value="ASPARAGINE SYNTHETASE"/>
    <property type="match status" value="1"/>
</dbReference>
<keyword evidence="11" id="KW-0436">Ligase</keyword>
<dbReference type="Pfam" id="PF00733">
    <property type="entry name" value="Asn_synthase"/>
    <property type="match status" value="1"/>
</dbReference>
<feature type="active site" description="For GATase activity" evidence="8">
    <location>
        <position position="2"/>
    </location>
</feature>
<organism evidence="11">
    <name type="scientific">Desulfobacca acetoxidans</name>
    <dbReference type="NCBI Taxonomy" id="60893"/>
    <lineage>
        <taxon>Bacteria</taxon>
        <taxon>Pseudomonadati</taxon>
        <taxon>Thermodesulfobacteriota</taxon>
        <taxon>Desulfobaccia</taxon>
        <taxon>Desulfobaccales</taxon>
        <taxon>Desulfobaccaceae</taxon>
        <taxon>Desulfobacca</taxon>
    </lineage>
</organism>
<evidence type="ECO:0000256" key="5">
    <source>
        <dbReference type="ARBA" id="ARBA00022840"/>
    </source>
</evidence>
<evidence type="ECO:0000259" key="10">
    <source>
        <dbReference type="PROSITE" id="PS51278"/>
    </source>
</evidence>
<feature type="domain" description="Glutamine amidotransferase type-2" evidence="10">
    <location>
        <begin position="2"/>
        <end position="221"/>
    </location>
</feature>
<gene>
    <name evidence="11" type="primary">asnB</name>
    <name evidence="11" type="ORF">ENV62_04920</name>
</gene>
<keyword evidence="8" id="KW-0061">Asparagine biosynthesis</keyword>
<feature type="binding site" evidence="9">
    <location>
        <position position="108"/>
    </location>
    <ligand>
        <name>L-glutamine</name>
        <dbReference type="ChEBI" id="CHEBI:58359"/>
    </ligand>
</feature>